<dbReference type="GO" id="GO:0046813">
    <property type="term" value="P:receptor-mediated virion attachment to host cell"/>
    <property type="evidence" value="ECO:0007669"/>
    <property type="project" value="TreeGrafter"/>
</dbReference>
<accession>A0A1Z3HSE4</accession>
<feature type="repeat" description="TPR" evidence="3">
    <location>
        <begin position="224"/>
        <end position="257"/>
    </location>
</feature>
<dbReference type="InterPro" id="IPR050498">
    <property type="entry name" value="Ycf3"/>
</dbReference>
<dbReference type="OrthoDB" id="527145at2"/>
<dbReference type="KEGG" id="hhg:XM38_041860"/>
<dbReference type="SUPFAM" id="SSF48452">
    <property type="entry name" value="TPR-like"/>
    <property type="match status" value="1"/>
</dbReference>
<dbReference type="Pfam" id="PF00515">
    <property type="entry name" value="TPR_1"/>
    <property type="match status" value="1"/>
</dbReference>
<proteinExistence type="predicted"/>
<dbReference type="InterPro" id="IPR024983">
    <property type="entry name" value="CHAT_dom"/>
</dbReference>
<dbReference type="Gene3D" id="1.25.40.10">
    <property type="entry name" value="Tetratricopeptide repeat domain"/>
    <property type="match status" value="3"/>
</dbReference>
<sequence>MNDGVVSKSILLLAANPKGTGSLRLQEEEREIKERLRLAGYGKVPINSTGATRTRDIQQAMLDFKPQVVHFTGHGSGKDGLAFEDVAGNLKLIGSDALANLFKLFSNHVECVVLNACYSEFQAEAIAQHIDYVIGMNQAIGDRAAIEFSVGFYTALGAGESVEFAYELGCNAIQLEGIPEHLTPVLFAKKIGHEDVENQNLDLRTFPFKQAAEELPKTTESLTAEDFFERGKEKYKAGNYQGAIIDFQEAICLQPDYAKAYRACGLAKSRLEDYEGAIGDYTTAISFQPNNPDLYIDRGKARDQLKDCRDFRGAILDFSEAIHLQPNNFHAYNCRGKVKHHLRKYQEAIEDFNEAIRLRPDYSCNFCDRGRTKDRLEDHQSAIEDLDEAIRLQPACTKAHLARGIAKFQVQDFQGAIADFTEVICLKPSFAFAYEIRGMTKNYFLNENQNRQSAIADYQEAASLYKRKKDIESYCSALEKVKQIERQIEEDRKGFWRWLLS</sequence>
<dbReference type="Pfam" id="PF12770">
    <property type="entry name" value="CHAT"/>
    <property type="match status" value="1"/>
</dbReference>
<dbReference type="SMART" id="SM00028">
    <property type="entry name" value="TPR"/>
    <property type="match status" value="6"/>
</dbReference>
<name>A0A1Z3HSE4_9CYAN</name>
<dbReference type="RefSeq" id="WP_080811085.1">
    <property type="nucleotide sequence ID" value="NZ_CP021983.2"/>
</dbReference>
<dbReference type="PROSITE" id="PS50005">
    <property type="entry name" value="TPR"/>
    <property type="match status" value="4"/>
</dbReference>
<evidence type="ECO:0000313" key="5">
    <source>
        <dbReference type="EMBL" id="ASC73224.1"/>
    </source>
</evidence>
<keyword evidence="2 3" id="KW-0802">TPR repeat</keyword>
<evidence type="ECO:0000256" key="1">
    <source>
        <dbReference type="ARBA" id="ARBA00022737"/>
    </source>
</evidence>
<feature type="repeat" description="TPR" evidence="3">
    <location>
        <begin position="329"/>
        <end position="362"/>
    </location>
</feature>
<feature type="repeat" description="TPR" evidence="3">
    <location>
        <begin position="258"/>
        <end position="291"/>
    </location>
</feature>
<dbReference type="Proteomes" id="UP000191901">
    <property type="component" value="Chromosome"/>
</dbReference>
<dbReference type="Pfam" id="PF13432">
    <property type="entry name" value="TPR_16"/>
    <property type="match status" value="2"/>
</dbReference>
<dbReference type="PANTHER" id="PTHR44858:SF1">
    <property type="entry name" value="UDP-N-ACETYLGLUCOSAMINE--PEPTIDE N-ACETYLGLUCOSAMINYLTRANSFERASE SPINDLY-RELATED"/>
    <property type="match status" value="1"/>
</dbReference>
<feature type="repeat" description="TPR" evidence="3">
    <location>
        <begin position="397"/>
        <end position="430"/>
    </location>
</feature>
<protein>
    <recommendedName>
        <fullName evidence="4">CHAT domain-containing protein</fullName>
    </recommendedName>
</protein>
<feature type="domain" description="CHAT" evidence="4">
    <location>
        <begin position="12"/>
        <end position="161"/>
    </location>
</feature>
<evidence type="ECO:0000256" key="2">
    <source>
        <dbReference type="ARBA" id="ARBA00022803"/>
    </source>
</evidence>
<dbReference type="InterPro" id="IPR011990">
    <property type="entry name" value="TPR-like_helical_dom_sf"/>
</dbReference>
<reference evidence="5 6" key="1">
    <citation type="journal article" date="2016" name="Biochim. Biophys. Acta">
        <title>Characterization of red-shifted phycobilisomes isolated from the chlorophyll f-containing cyanobacterium Halomicronema hongdechloris.</title>
        <authorList>
            <person name="Li Y."/>
            <person name="Lin Y."/>
            <person name="Garvey C.J."/>
            <person name="Birch D."/>
            <person name="Corkery R.W."/>
            <person name="Loughlin P.C."/>
            <person name="Scheer H."/>
            <person name="Willows R.D."/>
            <person name="Chen M."/>
        </authorList>
    </citation>
    <scope>NUCLEOTIDE SEQUENCE [LARGE SCALE GENOMIC DNA]</scope>
    <source>
        <strain evidence="5 6">C2206</strain>
    </source>
</reference>
<evidence type="ECO:0000259" key="4">
    <source>
        <dbReference type="Pfam" id="PF12770"/>
    </source>
</evidence>
<keyword evidence="6" id="KW-1185">Reference proteome</keyword>
<dbReference type="InterPro" id="IPR019734">
    <property type="entry name" value="TPR_rpt"/>
</dbReference>
<evidence type="ECO:0000313" key="6">
    <source>
        <dbReference type="Proteomes" id="UP000191901"/>
    </source>
</evidence>
<keyword evidence="1" id="KW-0677">Repeat</keyword>
<dbReference type="GO" id="GO:0009279">
    <property type="term" value="C:cell outer membrane"/>
    <property type="evidence" value="ECO:0007669"/>
    <property type="project" value="TreeGrafter"/>
</dbReference>
<dbReference type="AlphaFoldDB" id="A0A1Z3HSE4"/>
<gene>
    <name evidence="5" type="ORF">XM38_041860</name>
</gene>
<evidence type="ECO:0000256" key="3">
    <source>
        <dbReference type="PROSITE-ProRule" id="PRU00339"/>
    </source>
</evidence>
<organism evidence="5 6">
    <name type="scientific">Halomicronema hongdechloris C2206</name>
    <dbReference type="NCBI Taxonomy" id="1641165"/>
    <lineage>
        <taxon>Bacteria</taxon>
        <taxon>Bacillati</taxon>
        <taxon>Cyanobacteriota</taxon>
        <taxon>Cyanophyceae</taxon>
        <taxon>Nodosilineales</taxon>
        <taxon>Nodosilineaceae</taxon>
        <taxon>Halomicronema</taxon>
    </lineage>
</organism>
<dbReference type="PANTHER" id="PTHR44858">
    <property type="entry name" value="TETRATRICOPEPTIDE REPEAT PROTEIN 6"/>
    <property type="match status" value="1"/>
</dbReference>
<dbReference type="EMBL" id="CP021983">
    <property type="protein sequence ID" value="ASC73224.1"/>
    <property type="molecule type" value="Genomic_DNA"/>
</dbReference>